<proteinExistence type="predicted"/>
<reference evidence="1 2" key="1">
    <citation type="submission" date="2023-01" db="EMBL/GenBank/DDBJ databases">
        <title>Analysis of 21 Apiospora genomes using comparative genomics revels a genus with tremendous synthesis potential of carbohydrate active enzymes and secondary metabolites.</title>
        <authorList>
            <person name="Sorensen T."/>
        </authorList>
    </citation>
    <scope>NUCLEOTIDE SEQUENCE [LARGE SCALE GENOMIC DNA]</scope>
    <source>
        <strain evidence="1 2">CBS 117206</strain>
    </source>
</reference>
<sequence length="556" mass="64051">MTILRFGVRPRGGQWSIPTVHRSNLGISFKQPDHDVEVEIRVRDKSQWAMTFLRQAGGNTTTYERLAEPEPGADTVRMWRKDYSSHSHNQHVCLVCSILTHTTSYPLEISTVMAEYGIKQCLFESLPTELLLEILSGIPDLTSLDSVLHASPVVYRIFEEHAVGVTDSVLACDDKVVVSYNRHPNGTEEIHHGPHAVESGITCSFIRIMFNIMAAIRSSNLPVYSLAEFHKNVCDPFWWKVTRAGRNTRGYFMPESLPKNTPPRVVRSLIATYRAINWLSLDCLKSYLDRFKNIRPSHPTTSKKALKEILDRTTPLEEQAMILRKGRLVTVEDIGPPSWTEEQRVTRAFWRLHLLSDLKNASRSPRLLVGWPRSDIEALGKYDASQLMGLYVPSETANADRLVIEQEYPEEQEILSVLDFLRSQHKGLWPHQLILPSWEQQHLELATMRSQQGWSLPRHEPRGDKKLASPSAACRAWHRLNRSPWHFELRESELSFVPFRWLGFAFWSEERMLAYKVLGNPDEIGWYSRFKYGFAWDSIEKVVAKEGADEHHREAY</sequence>
<dbReference type="EMBL" id="JAQQWP010000002">
    <property type="protein sequence ID" value="KAK8129474.1"/>
    <property type="molecule type" value="Genomic_DNA"/>
</dbReference>
<dbReference type="AlphaFoldDB" id="A0AAW0R6K6"/>
<organism evidence="1 2">
    <name type="scientific">Apiospora kogelbergensis</name>
    <dbReference type="NCBI Taxonomy" id="1337665"/>
    <lineage>
        <taxon>Eukaryota</taxon>
        <taxon>Fungi</taxon>
        <taxon>Dikarya</taxon>
        <taxon>Ascomycota</taxon>
        <taxon>Pezizomycotina</taxon>
        <taxon>Sordariomycetes</taxon>
        <taxon>Xylariomycetidae</taxon>
        <taxon>Amphisphaeriales</taxon>
        <taxon>Apiosporaceae</taxon>
        <taxon>Apiospora</taxon>
    </lineage>
</organism>
<name>A0AAW0R6K6_9PEZI</name>
<keyword evidence="2" id="KW-1185">Reference proteome</keyword>
<evidence type="ECO:0008006" key="3">
    <source>
        <dbReference type="Google" id="ProtNLM"/>
    </source>
</evidence>
<accession>A0AAW0R6K6</accession>
<evidence type="ECO:0000313" key="1">
    <source>
        <dbReference type="EMBL" id="KAK8129474.1"/>
    </source>
</evidence>
<evidence type="ECO:0000313" key="2">
    <source>
        <dbReference type="Proteomes" id="UP001392437"/>
    </source>
</evidence>
<protein>
    <recommendedName>
        <fullName evidence="3">F-box domain-containing protein</fullName>
    </recommendedName>
</protein>
<dbReference type="Proteomes" id="UP001392437">
    <property type="component" value="Unassembled WGS sequence"/>
</dbReference>
<gene>
    <name evidence="1" type="ORF">PG999_001854</name>
</gene>
<comment type="caution">
    <text evidence="1">The sequence shown here is derived from an EMBL/GenBank/DDBJ whole genome shotgun (WGS) entry which is preliminary data.</text>
</comment>